<dbReference type="InterPro" id="IPR001810">
    <property type="entry name" value="F-box_dom"/>
</dbReference>
<dbReference type="EMBL" id="CAKKLH010000101">
    <property type="protein sequence ID" value="CAH0102979.1"/>
    <property type="molecule type" value="Genomic_DNA"/>
</dbReference>
<dbReference type="Gene3D" id="2.130.10.10">
    <property type="entry name" value="YVTN repeat-like/Quinoprotein amine dehydrogenase"/>
    <property type="match status" value="1"/>
</dbReference>
<gene>
    <name evidence="2" type="ORF">DGAL_LOCUS5507</name>
</gene>
<dbReference type="Pfam" id="PF12937">
    <property type="entry name" value="F-box-like"/>
    <property type="match status" value="1"/>
</dbReference>
<dbReference type="InterPro" id="IPR036047">
    <property type="entry name" value="F-box-like_dom_sf"/>
</dbReference>
<evidence type="ECO:0000259" key="1">
    <source>
        <dbReference type="PROSITE" id="PS50181"/>
    </source>
</evidence>
<evidence type="ECO:0000313" key="3">
    <source>
        <dbReference type="Proteomes" id="UP000789390"/>
    </source>
</evidence>
<feature type="domain" description="F-box" evidence="1">
    <location>
        <begin position="6"/>
        <end position="52"/>
    </location>
</feature>
<dbReference type="InterPro" id="IPR050995">
    <property type="entry name" value="WD-F-box_domain-protein"/>
</dbReference>
<dbReference type="PANTHER" id="PTHR14604:SF4">
    <property type="entry name" value="F-BOX DOMAIN-CONTAINING PROTEIN"/>
    <property type="match status" value="1"/>
</dbReference>
<accession>A0A8J2RHD6</accession>
<name>A0A8J2RHD6_9CRUS</name>
<protein>
    <recommendedName>
        <fullName evidence="1">F-box domain-containing protein</fullName>
    </recommendedName>
</protein>
<dbReference type="AlphaFoldDB" id="A0A8J2RHD6"/>
<dbReference type="InterPro" id="IPR036322">
    <property type="entry name" value="WD40_repeat_dom_sf"/>
</dbReference>
<sequence length="487" mass="56402">MDIIFNLLRRKLLGEIAVEILQYLDVNDLNAAENVSTVWREAVISGKLWEKLFKRNVVLHPPWKKMNSIVGKQQVDSNTPFILEEDEEDHLLNEQMYYKKLCLKIADSLNILDKNWETGNYQEEIVLRGPVVGPVNSITFLMNEKHIVRHVDSEKTFQFFNRWSLELEETIPSRTYLSGNNHSHCFVTCFDFSDELLAVGYGNGVVDVVGRKSIEETLHSFRDFDWAFNDHSIDEDDEPTFATEKVILSPKQQYFLSYLYTATSYFLTLRKIKNSKEMTIAHQLQLDENVEELVNLYMDDFYIVLFIRSRTNRGPSEEMFEIRSTETFTPLHSFQVQGVVSAYHYLNGLLVIAKRIENHQFLRVWDTKTGVSIWNVDLDKEKIVDLRIISDKYIVSVNDHGELKQWDLHTVLDHAVPADQALLHSIGSSKNLSTCVGGGMVADEYQVVLFGFFRTAPIKGQKEFPIIVSLDFMKGQNRVKRPLPQLY</sequence>
<dbReference type="Gene3D" id="1.20.1280.50">
    <property type="match status" value="1"/>
</dbReference>
<evidence type="ECO:0000313" key="2">
    <source>
        <dbReference type="EMBL" id="CAH0102979.1"/>
    </source>
</evidence>
<keyword evidence="3" id="KW-1185">Reference proteome</keyword>
<dbReference type="Proteomes" id="UP000789390">
    <property type="component" value="Unassembled WGS sequence"/>
</dbReference>
<dbReference type="OrthoDB" id="6575367at2759"/>
<comment type="caution">
    <text evidence="2">The sequence shown here is derived from an EMBL/GenBank/DDBJ whole genome shotgun (WGS) entry which is preliminary data.</text>
</comment>
<dbReference type="SUPFAM" id="SSF81383">
    <property type="entry name" value="F-box domain"/>
    <property type="match status" value="1"/>
</dbReference>
<dbReference type="SUPFAM" id="SSF50978">
    <property type="entry name" value="WD40 repeat-like"/>
    <property type="match status" value="1"/>
</dbReference>
<organism evidence="2 3">
    <name type="scientific">Daphnia galeata</name>
    <dbReference type="NCBI Taxonomy" id="27404"/>
    <lineage>
        <taxon>Eukaryota</taxon>
        <taxon>Metazoa</taxon>
        <taxon>Ecdysozoa</taxon>
        <taxon>Arthropoda</taxon>
        <taxon>Crustacea</taxon>
        <taxon>Branchiopoda</taxon>
        <taxon>Diplostraca</taxon>
        <taxon>Cladocera</taxon>
        <taxon>Anomopoda</taxon>
        <taxon>Daphniidae</taxon>
        <taxon>Daphnia</taxon>
    </lineage>
</organism>
<proteinExistence type="predicted"/>
<reference evidence="2" key="1">
    <citation type="submission" date="2021-11" db="EMBL/GenBank/DDBJ databases">
        <authorList>
            <person name="Schell T."/>
        </authorList>
    </citation>
    <scope>NUCLEOTIDE SEQUENCE</scope>
    <source>
        <strain evidence="2">M5</strain>
    </source>
</reference>
<dbReference type="InterPro" id="IPR015943">
    <property type="entry name" value="WD40/YVTN_repeat-like_dom_sf"/>
</dbReference>
<dbReference type="PANTHER" id="PTHR14604">
    <property type="entry name" value="WD40 REPEAT PF20"/>
    <property type="match status" value="1"/>
</dbReference>
<dbReference type="PROSITE" id="PS50181">
    <property type="entry name" value="FBOX"/>
    <property type="match status" value="1"/>
</dbReference>